<keyword evidence="9" id="KW-1185">Reference proteome</keyword>
<comment type="subcellular location">
    <subcellularLocation>
        <location evidence="1">Cell membrane</location>
        <topology evidence="1">Multi-pass membrane protein</topology>
    </subcellularLocation>
</comment>
<keyword evidence="2" id="KW-0813">Transport</keyword>
<keyword evidence="3 6" id="KW-0812">Transmembrane</keyword>
<dbReference type="InterPro" id="IPR001927">
    <property type="entry name" value="Na/Gal_symport"/>
</dbReference>
<feature type="transmembrane region" description="Helical" evidence="6">
    <location>
        <begin position="149"/>
        <end position="170"/>
    </location>
</feature>
<feature type="transmembrane region" description="Helical" evidence="6">
    <location>
        <begin position="224"/>
        <end position="245"/>
    </location>
</feature>
<name>A0ABX1Y1D6_9BACL</name>
<evidence type="ECO:0000256" key="5">
    <source>
        <dbReference type="ARBA" id="ARBA00023136"/>
    </source>
</evidence>
<evidence type="ECO:0000256" key="6">
    <source>
        <dbReference type="SAM" id="Phobius"/>
    </source>
</evidence>
<dbReference type="NCBIfam" id="TIGR00792">
    <property type="entry name" value="gph"/>
    <property type="match status" value="1"/>
</dbReference>
<evidence type="ECO:0000313" key="8">
    <source>
        <dbReference type="EMBL" id="NOU73838.1"/>
    </source>
</evidence>
<evidence type="ECO:0000256" key="3">
    <source>
        <dbReference type="ARBA" id="ARBA00022692"/>
    </source>
</evidence>
<dbReference type="PROSITE" id="PS50850">
    <property type="entry name" value="MFS"/>
    <property type="match status" value="1"/>
</dbReference>
<dbReference type="EMBL" id="WHOA01000141">
    <property type="protein sequence ID" value="NOU73838.1"/>
    <property type="molecule type" value="Genomic_DNA"/>
</dbReference>
<dbReference type="PANTHER" id="PTHR11328:SF24">
    <property type="entry name" value="MAJOR FACILITATOR SUPERFAMILY (MFS) PROFILE DOMAIN-CONTAINING PROTEIN"/>
    <property type="match status" value="1"/>
</dbReference>
<feature type="transmembrane region" description="Helical" evidence="6">
    <location>
        <begin position="295"/>
        <end position="313"/>
    </location>
</feature>
<feature type="transmembrane region" description="Helical" evidence="6">
    <location>
        <begin position="319"/>
        <end position="341"/>
    </location>
</feature>
<evidence type="ECO:0000256" key="4">
    <source>
        <dbReference type="ARBA" id="ARBA00022989"/>
    </source>
</evidence>
<comment type="caution">
    <text evidence="8">The sequence shown here is derived from an EMBL/GenBank/DDBJ whole genome shotgun (WGS) entry which is preliminary data.</text>
</comment>
<gene>
    <name evidence="8" type="ORF">GC098_20940</name>
</gene>
<dbReference type="Gene3D" id="1.20.1250.20">
    <property type="entry name" value="MFS general substrate transporter like domains"/>
    <property type="match status" value="2"/>
</dbReference>
<reference evidence="8 9" key="1">
    <citation type="submission" date="2019-10" db="EMBL/GenBank/DDBJ databases">
        <title>Description of Paenibacillus terrestris sp. nov.</title>
        <authorList>
            <person name="Carlier A."/>
            <person name="Qi S."/>
        </authorList>
    </citation>
    <scope>NUCLEOTIDE SEQUENCE [LARGE SCALE GENOMIC DNA]</scope>
    <source>
        <strain evidence="8 9">LMG 31458</strain>
    </source>
</reference>
<dbReference type="InterPro" id="IPR036259">
    <property type="entry name" value="MFS_trans_sf"/>
</dbReference>
<dbReference type="RefSeq" id="WP_171645249.1">
    <property type="nucleotide sequence ID" value="NZ_WHOA01000141.1"/>
</dbReference>
<dbReference type="PANTHER" id="PTHR11328">
    <property type="entry name" value="MAJOR FACILITATOR SUPERFAMILY DOMAIN-CONTAINING PROTEIN"/>
    <property type="match status" value="1"/>
</dbReference>
<dbReference type="Pfam" id="PF13347">
    <property type="entry name" value="MFS_2"/>
    <property type="match status" value="1"/>
</dbReference>
<keyword evidence="4 6" id="KW-1133">Transmembrane helix</keyword>
<evidence type="ECO:0000313" key="9">
    <source>
        <dbReference type="Proteomes" id="UP000616779"/>
    </source>
</evidence>
<sequence>MNQNQVPWRERISYGLGDTASNLIFQMTTLYLMYFYTDVFGLNPGAVATLFLVARVIDAIVEPFIGVMIDRTQSKWGKCRPYFLWLAIPFGITAVLMFLTPDFGDTGKLVYAYITYTVLGIMYSGINLPLSAILPSLTSDSNERTVVNTVRMVFAIFGVITVSAGTMPLVNAFGGGNQAKGFIVTMVLFAVIAMLLFLNMFVNTKERVKAIDEKPLPMREGVKALKGNTPWLIMLLLGLFLWITTSIQGQTSIYYMTYYLKKPELIPIVNSMQLLMIVTMVFAPMAVKKIGKRNTIIIGSVVSILGYIVAIIGGNALSVPMLLTGLLISGLGMGAGAGLIFAMMADTVDYGEWKSGVRAQGLLYSASSFGVKVGMGLGGALGGWILSLGGYVANSTAQSDSALAAISFNYLWAPIIGQVIMILLLLFYRLDKIQPVMLKELEERRNQSLAFLDEKERNRHENTHTTAY</sequence>
<accession>A0ABX1Y1D6</accession>
<feature type="transmembrane region" description="Helical" evidence="6">
    <location>
        <begin position="182"/>
        <end position="203"/>
    </location>
</feature>
<dbReference type="Proteomes" id="UP000616779">
    <property type="component" value="Unassembled WGS sequence"/>
</dbReference>
<dbReference type="InterPro" id="IPR020846">
    <property type="entry name" value="MFS_dom"/>
</dbReference>
<feature type="transmembrane region" description="Helical" evidence="6">
    <location>
        <begin position="111"/>
        <end position="137"/>
    </location>
</feature>
<feature type="transmembrane region" description="Helical" evidence="6">
    <location>
        <begin position="81"/>
        <end position="99"/>
    </location>
</feature>
<dbReference type="SUPFAM" id="SSF103473">
    <property type="entry name" value="MFS general substrate transporter"/>
    <property type="match status" value="1"/>
</dbReference>
<keyword evidence="5 6" id="KW-0472">Membrane</keyword>
<protein>
    <submittedName>
        <fullName evidence="8">MFS transporter</fullName>
    </submittedName>
</protein>
<feature type="transmembrane region" description="Helical" evidence="6">
    <location>
        <begin position="362"/>
        <end position="386"/>
    </location>
</feature>
<feature type="transmembrane region" description="Helical" evidence="6">
    <location>
        <begin position="12"/>
        <end position="34"/>
    </location>
</feature>
<evidence type="ECO:0000259" key="7">
    <source>
        <dbReference type="PROSITE" id="PS50850"/>
    </source>
</evidence>
<proteinExistence type="predicted"/>
<feature type="domain" description="Major facilitator superfamily (MFS) profile" evidence="7">
    <location>
        <begin position="1"/>
        <end position="433"/>
    </location>
</feature>
<feature type="transmembrane region" description="Helical" evidence="6">
    <location>
        <begin position="406"/>
        <end position="428"/>
    </location>
</feature>
<evidence type="ECO:0000256" key="2">
    <source>
        <dbReference type="ARBA" id="ARBA00022448"/>
    </source>
</evidence>
<dbReference type="InterPro" id="IPR039672">
    <property type="entry name" value="MFS_2"/>
</dbReference>
<evidence type="ECO:0000256" key="1">
    <source>
        <dbReference type="ARBA" id="ARBA00004651"/>
    </source>
</evidence>
<feature type="transmembrane region" description="Helical" evidence="6">
    <location>
        <begin position="265"/>
        <end position="283"/>
    </location>
</feature>
<dbReference type="CDD" id="cd17332">
    <property type="entry name" value="MFS_MelB_like"/>
    <property type="match status" value="1"/>
</dbReference>
<organism evidence="8 9">
    <name type="scientific">Paenibacillus phytorum</name>
    <dbReference type="NCBI Taxonomy" id="2654977"/>
    <lineage>
        <taxon>Bacteria</taxon>
        <taxon>Bacillati</taxon>
        <taxon>Bacillota</taxon>
        <taxon>Bacilli</taxon>
        <taxon>Bacillales</taxon>
        <taxon>Paenibacillaceae</taxon>
        <taxon>Paenibacillus</taxon>
    </lineage>
</organism>
<feature type="transmembrane region" description="Helical" evidence="6">
    <location>
        <begin position="46"/>
        <end position="69"/>
    </location>
</feature>